<keyword evidence="2" id="KW-1277">Toxin-antitoxin system</keyword>
<feature type="domain" description="Coenzyme Q-binding protein COQ10 START" evidence="3">
    <location>
        <begin position="11"/>
        <end position="134"/>
    </location>
</feature>
<dbReference type="InterPro" id="IPR044996">
    <property type="entry name" value="COQ10-like"/>
</dbReference>
<proteinExistence type="inferred from homology"/>
<evidence type="ECO:0000256" key="1">
    <source>
        <dbReference type="ARBA" id="ARBA00008918"/>
    </source>
</evidence>
<dbReference type="SUPFAM" id="SSF55961">
    <property type="entry name" value="Bet v1-like"/>
    <property type="match status" value="1"/>
</dbReference>
<evidence type="ECO:0000313" key="4">
    <source>
        <dbReference type="EMBL" id="MBB5208573.1"/>
    </source>
</evidence>
<organism evidence="4 5">
    <name type="scientific">Chiayiivirga flava</name>
    <dbReference type="NCBI Taxonomy" id="659595"/>
    <lineage>
        <taxon>Bacteria</taxon>
        <taxon>Pseudomonadati</taxon>
        <taxon>Pseudomonadota</taxon>
        <taxon>Gammaproteobacteria</taxon>
        <taxon>Lysobacterales</taxon>
        <taxon>Lysobacteraceae</taxon>
        <taxon>Chiayiivirga</taxon>
    </lineage>
</organism>
<dbReference type="PANTHER" id="PTHR12901:SF10">
    <property type="entry name" value="COENZYME Q-BINDING PROTEIN COQ10, MITOCHONDRIAL"/>
    <property type="match status" value="1"/>
</dbReference>
<dbReference type="InterPro" id="IPR023393">
    <property type="entry name" value="START-like_dom_sf"/>
</dbReference>
<gene>
    <name evidence="4" type="ORF">HNQ52_002115</name>
</gene>
<name>A0A7W8D606_9GAMM</name>
<keyword evidence="5" id="KW-1185">Reference proteome</keyword>
<dbReference type="GO" id="GO:0048039">
    <property type="term" value="F:ubiquinone binding"/>
    <property type="evidence" value="ECO:0007669"/>
    <property type="project" value="InterPro"/>
</dbReference>
<dbReference type="PANTHER" id="PTHR12901">
    <property type="entry name" value="SPERM PROTEIN HOMOLOG"/>
    <property type="match status" value="1"/>
</dbReference>
<dbReference type="CDD" id="cd07813">
    <property type="entry name" value="COQ10p_like"/>
    <property type="match status" value="1"/>
</dbReference>
<dbReference type="GO" id="GO:0045333">
    <property type="term" value="P:cellular respiration"/>
    <property type="evidence" value="ECO:0007669"/>
    <property type="project" value="InterPro"/>
</dbReference>
<evidence type="ECO:0000256" key="2">
    <source>
        <dbReference type="ARBA" id="ARBA00022649"/>
    </source>
</evidence>
<dbReference type="Proteomes" id="UP000521199">
    <property type="component" value="Unassembled WGS sequence"/>
</dbReference>
<sequence>MPRIQRSALVGCSAQQMFDLVNDVEAYPQRFEWCEAAQVRERTADAQVAHLDVRLGALRTAFATRNTLLPPERIEMRLVDGPFRALAGVWEFRALGDIGVKVSLTMDFEVAGKLVGSALALGFQHLADRMVDDFVREATRVCD</sequence>
<comment type="caution">
    <text evidence="4">The sequence shown here is derived from an EMBL/GenBank/DDBJ whole genome shotgun (WGS) entry which is preliminary data.</text>
</comment>
<dbReference type="EMBL" id="JACHHP010000003">
    <property type="protein sequence ID" value="MBB5208573.1"/>
    <property type="molecule type" value="Genomic_DNA"/>
</dbReference>
<dbReference type="AlphaFoldDB" id="A0A7W8D606"/>
<dbReference type="Pfam" id="PF03364">
    <property type="entry name" value="Polyketide_cyc"/>
    <property type="match status" value="1"/>
</dbReference>
<reference evidence="4 5" key="1">
    <citation type="submission" date="2020-08" db="EMBL/GenBank/DDBJ databases">
        <title>Genomic Encyclopedia of Type Strains, Phase IV (KMG-IV): sequencing the most valuable type-strain genomes for metagenomic binning, comparative biology and taxonomic classification.</title>
        <authorList>
            <person name="Goeker M."/>
        </authorList>
    </citation>
    <scope>NUCLEOTIDE SEQUENCE [LARGE SCALE GENOMIC DNA]</scope>
    <source>
        <strain evidence="4 5">DSM 24163</strain>
    </source>
</reference>
<dbReference type="InterPro" id="IPR005031">
    <property type="entry name" value="COQ10_START"/>
</dbReference>
<dbReference type="RefSeq" id="WP_183961095.1">
    <property type="nucleotide sequence ID" value="NZ_JACHHP010000003.1"/>
</dbReference>
<comment type="similarity">
    <text evidence="1">Belongs to the ribosome association toxin RatA family.</text>
</comment>
<protein>
    <submittedName>
        <fullName evidence="4">Ribosome-associated toxin RatA of RatAB toxin-antitoxin module</fullName>
    </submittedName>
</protein>
<accession>A0A7W8D606</accession>
<dbReference type="Gene3D" id="3.30.530.20">
    <property type="match status" value="1"/>
</dbReference>
<evidence type="ECO:0000259" key="3">
    <source>
        <dbReference type="Pfam" id="PF03364"/>
    </source>
</evidence>
<evidence type="ECO:0000313" key="5">
    <source>
        <dbReference type="Proteomes" id="UP000521199"/>
    </source>
</evidence>